<dbReference type="VEuPathDB" id="TriTrypDB:BSAL_16730"/>
<evidence type="ECO:0000256" key="2">
    <source>
        <dbReference type="ARBA" id="ARBA00022552"/>
    </source>
</evidence>
<dbReference type="OrthoDB" id="263560at2759"/>
<dbReference type="OMA" id="NGWNIVQ"/>
<dbReference type="Proteomes" id="UP000051952">
    <property type="component" value="Unassembled WGS sequence"/>
</dbReference>
<evidence type="ECO:0000313" key="4">
    <source>
        <dbReference type="EMBL" id="CUG88676.1"/>
    </source>
</evidence>
<keyword evidence="5" id="KW-1185">Reference proteome</keyword>
<feature type="compositionally biased region" description="Low complexity" evidence="3">
    <location>
        <begin position="188"/>
        <end position="199"/>
    </location>
</feature>
<feature type="compositionally biased region" description="Acidic residues" evidence="3">
    <location>
        <begin position="161"/>
        <end position="173"/>
    </location>
</feature>
<dbReference type="AlphaFoldDB" id="A0A0S4JFC4"/>
<dbReference type="PANTHER" id="PTHR21250">
    <property type="entry name" value="PRE-RRNA-PROCESSING PROTEIN TSR2 HOMOLOG"/>
    <property type="match status" value="1"/>
</dbReference>
<evidence type="ECO:0000313" key="5">
    <source>
        <dbReference type="Proteomes" id="UP000051952"/>
    </source>
</evidence>
<evidence type="ECO:0008006" key="6">
    <source>
        <dbReference type="Google" id="ProtNLM"/>
    </source>
</evidence>
<feature type="region of interest" description="Disordered" evidence="3">
    <location>
        <begin position="160"/>
        <end position="227"/>
    </location>
</feature>
<gene>
    <name evidence="4" type="ORF">BSAL_16730</name>
</gene>
<protein>
    <recommendedName>
        <fullName evidence="6">Pre-rRNA-processing protein TSR2</fullName>
    </recommendedName>
</protein>
<proteinExistence type="inferred from homology"/>
<evidence type="ECO:0000256" key="3">
    <source>
        <dbReference type="SAM" id="MobiDB-lite"/>
    </source>
</evidence>
<reference evidence="5" key="1">
    <citation type="submission" date="2015-09" db="EMBL/GenBank/DDBJ databases">
        <authorList>
            <consortium name="Pathogen Informatics"/>
        </authorList>
    </citation>
    <scope>NUCLEOTIDE SEQUENCE [LARGE SCALE GENOMIC DNA]</scope>
    <source>
        <strain evidence="5">Lake Konstanz</strain>
    </source>
</reference>
<dbReference type="InterPro" id="IPR019398">
    <property type="entry name" value="Pre-rRNA_process_TSR2"/>
</dbReference>
<name>A0A0S4JFC4_BODSA</name>
<dbReference type="GO" id="GO:0006364">
    <property type="term" value="P:rRNA processing"/>
    <property type="evidence" value="ECO:0007669"/>
    <property type="project" value="UniProtKB-KW"/>
</dbReference>
<keyword evidence="2" id="KW-0698">rRNA processing</keyword>
<accession>A0A0S4JFC4</accession>
<dbReference type="Pfam" id="PF10273">
    <property type="entry name" value="WGG"/>
    <property type="match status" value="1"/>
</dbReference>
<evidence type="ECO:0000256" key="1">
    <source>
        <dbReference type="ARBA" id="ARBA00006524"/>
    </source>
</evidence>
<organism evidence="4 5">
    <name type="scientific">Bodo saltans</name>
    <name type="common">Flagellated protozoan</name>
    <dbReference type="NCBI Taxonomy" id="75058"/>
    <lineage>
        <taxon>Eukaryota</taxon>
        <taxon>Discoba</taxon>
        <taxon>Euglenozoa</taxon>
        <taxon>Kinetoplastea</taxon>
        <taxon>Metakinetoplastina</taxon>
        <taxon>Eubodonida</taxon>
        <taxon>Bodonidae</taxon>
        <taxon>Bodo</taxon>
    </lineage>
</organism>
<comment type="similarity">
    <text evidence="1">Belongs to the TSR2 family.</text>
</comment>
<dbReference type="EMBL" id="CYKH01001668">
    <property type="protein sequence ID" value="CUG88676.1"/>
    <property type="molecule type" value="Genomic_DNA"/>
</dbReference>
<sequence>MQNGGQQSTGFMLLQQHNAAPVPCNEEQFKGFVAGIEAVLQQWTALLLVTRHRDGEALKIIRDEIVNWFWEEGEVYSDELEQYFDDFFESVRYVMVEDGSSKEVSDVMHSMYVTCAKDDYTMIHHYQQMLVVFQQANPVQQSVFGGNWAMDETGQQVNCEAEGDEDNDDDGAEQTEGTSAGAEDEESVAPVAPVVVADPARPKPQTNNKKNPFKKGNDGWCTIERKR</sequence>